<gene>
    <name evidence="3" type="ORF">CCE02nite_38520</name>
</gene>
<evidence type="ECO:0000313" key="3">
    <source>
        <dbReference type="EMBL" id="GED11853.1"/>
    </source>
</evidence>
<proteinExistence type="predicted"/>
<sequence>MVKPTGRRGVPRGPPNPGSLPTDAAVRGGTPGSAAAYPDRVPTSPTPVPAVATVAVLLAAGAGTRLGRGPKALLPHRGGTLVAHVTRVLLAGGCDIVVVVLGAEAERVRAGSGIDDPRVRIVDNPGWSSGMASSLRVGVVAALDLAPARVVVAHVDQPGVVPDDVARLLAAHRPGRVTASRWTTSPARRARHEGRSEAENDPQVVFGVGRTPRWAHPLVLDAALAAPAAASAHGDHGARDFLRTHADLIDVVDHAGDGRDLDTDADLDLLDPADR</sequence>
<dbReference type="Proteomes" id="UP000316659">
    <property type="component" value="Unassembled WGS sequence"/>
</dbReference>
<feature type="region of interest" description="Disordered" evidence="1">
    <location>
        <begin position="179"/>
        <end position="199"/>
    </location>
</feature>
<organism evidence="3 4">
    <name type="scientific">Cellulosimicrobium cellulans</name>
    <name type="common">Arthrobacter luteus</name>
    <dbReference type="NCBI Taxonomy" id="1710"/>
    <lineage>
        <taxon>Bacteria</taxon>
        <taxon>Bacillati</taxon>
        <taxon>Actinomycetota</taxon>
        <taxon>Actinomycetes</taxon>
        <taxon>Micrococcales</taxon>
        <taxon>Promicromonosporaceae</taxon>
        <taxon>Cellulosimicrobium</taxon>
    </lineage>
</organism>
<dbReference type="GO" id="GO:0016779">
    <property type="term" value="F:nucleotidyltransferase activity"/>
    <property type="evidence" value="ECO:0007669"/>
    <property type="project" value="UniProtKB-ARBA"/>
</dbReference>
<dbReference type="PANTHER" id="PTHR43777">
    <property type="entry name" value="MOLYBDENUM COFACTOR CYTIDYLYLTRANSFERASE"/>
    <property type="match status" value="1"/>
</dbReference>
<reference evidence="3 4" key="1">
    <citation type="submission" date="2019-06" db="EMBL/GenBank/DDBJ databases">
        <title>Whole genome shotgun sequence of Cellulosimicrobium cellulans NBRC 15516.</title>
        <authorList>
            <person name="Hosoyama A."/>
            <person name="Uohara A."/>
            <person name="Ohji S."/>
            <person name="Ichikawa N."/>
        </authorList>
    </citation>
    <scope>NUCLEOTIDE SEQUENCE [LARGE SCALE GENOMIC DNA]</scope>
    <source>
        <strain evidence="3 4">NBRC 15516</strain>
    </source>
</reference>
<dbReference type="Pfam" id="PF12804">
    <property type="entry name" value="NTP_transf_3"/>
    <property type="match status" value="1"/>
</dbReference>
<evidence type="ECO:0000256" key="1">
    <source>
        <dbReference type="SAM" id="MobiDB-lite"/>
    </source>
</evidence>
<dbReference type="AlphaFoldDB" id="A0A4Y4E4B8"/>
<dbReference type="Gene3D" id="3.90.550.10">
    <property type="entry name" value="Spore Coat Polysaccharide Biosynthesis Protein SpsA, Chain A"/>
    <property type="match status" value="1"/>
</dbReference>
<accession>A0A4Y4E4B8</accession>
<feature type="domain" description="MobA-like NTP transferase" evidence="2">
    <location>
        <begin position="55"/>
        <end position="246"/>
    </location>
</feature>
<feature type="compositionally biased region" description="Basic residues" evidence="1">
    <location>
        <begin position="1"/>
        <end position="10"/>
    </location>
</feature>
<feature type="region of interest" description="Disordered" evidence="1">
    <location>
        <begin position="1"/>
        <end position="42"/>
    </location>
</feature>
<name>A0A4Y4E4B8_CELCE</name>
<evidence type="ECO:0000313" key="4">
    <source>
        <dbReference type="Proteomes" id="UP000316659"/>
    </source>
</evidence>
<protein>
    <recommendedName>
        <fullName evidence="2">MobA-like NTP transferase domain-containing protein</fullName>
    </recommendedName>
</protein>
<evidence type="ECO:0000259" key="2">
    <source>
        <dbReference type="Pfam" id="PF12804"/>
    </source>
</evidence>
<dbReference type="EMBL" id="BJNZ01000040">
    <property type="protein sequence ID" value="GED11853.1"/>
    <property type="molecule type" value="Genomic_DNA"/>
</dbReference>
<comment type="caution">
    <text evidence="3">The sequence shown here is derived from an EMBL/GenBank/DDBJ whole genome shotgun (WGS) entry which is preliminary data.</text>
</comment>
<dbReference type="InterPro" id="IPR029044">
    <property type="entry name" value="Nucleotide-diphossugar_trans"/>
</dbReference>
<dbReference type="InterPro" id="IPR025877">
    <property type="entry name" value="MobA-like_NTP_Trfase"/>
</dbReference>
<dbReference type="PANTHER" id="PTHR43777:SF1">
    <property type="entry name" value="MOLYBDENUM COFACTOR CYTIDYLYLTRANSFERASE"/>
    <property type="match status" value="1"/>
</dbReference>
<dbReference type="SUPFAM" id="SSF53448">
    <property type="entry name" value="Nucleotide-diphospho-sugar transferases"/>
    <property type="match status" value="1"/>
</dbReference>